<dbReference type="Gene3D" id="4.10.240.10">
    <property type="entry name" value="Zn(2)-C6 fungal-type DNA-binding domain"/>
    <property type="match status" value="1"/>
</dbReference>
<evidence type="ECO:0000256" key="1">
    <source>
        <dbReference type="ARBA" id="ARBA00023242"/>
    </source>
</evidence>
<dbReference type="GO" id="GO:0008270">
    <property type="term" value="F:zinc ion binding"/>
    <property type="evidence" value="ECO:0007669"/>
    <property type="project" value="InterPro"/>
</dbReference>
<gene>
    <name evidence="4" type="ORF">F53441_1297</name>
</gene>
<dbReference type="PROSITE" id="PS50048">
    <property type="entry name" value="ZN2_CY6_FUNGAL_2"/>
    <property type="match status" value="1"/>
</dbReference>
<protein>
    <recommendedName>
        <fullName evidence="3">Zn(2)-C6 fungal-type domain-containing protein</fullName>
    </recommendedName>
</protein>
<dbReference type="OrthoDB" id="3596450at2759"/>
<dbReference type="Proteomes" id="UP000605986">
    <property type="component" value="Unassembled WGS sequence"/>
</dbReference>
<keyword evidence="5" id="KW-1185">Reference proteome</keyword>
<dbReference type="InterPro" id="IPR001138">
    <property type="entry name" value="Zn2Cys6_DnaBD"/>
</dbReference>
<dbReference type="InterPro" id="IPR053157">
    <property type="entry name" value="Sterol_Uptake_Regulator"/>
</dbReference>
<organism evidence="4 5">
    <name type="scientific">Fusarium austroafricanum</name>
    <dbReference type="NCBI Taxonomy" id="2364996"/>
    <lineage>
        <taxon>Eukaryota</taxon>
        <taxon>Fungi</taxon>
        <taxon>Dikarya</taxon>
        <taxon>Ascomycota</taxon>
        <taxon>Pezizomycotina</taxon>
        <taxon>Sordariomycetes</taxon>
        <taxon>Hypocreomycetidae</taxon>
        <taxon>Hypocreales</taxon>
        <taxon>Nectriaceae</taxon>
        <taxon>Fusarium</taxon>
        <taxon>Fusarium concolor species complex</taxon>
    </lineage>
</organism>
<accession>A0A8H4KVX6</accession>
<evidence type="ECO:0000313" key="4">
    <source>
        <dbReference type="EMBL" id="KAF4456639.1"/>
    </source>
</evidence>
<comment type="caution">
    <text evidence="4">The sequence shown here is derived from an EMBL/GenBank/DDBJ whole genome shotgun (WGS) entry which is preliminary data.</text>
</comment>
<dbReference type="SUPFAM" id="SSF57701">
    <property type="entry name" value="Zn2/Cys6 DNA-binding domain"/>
    <property type="match status" value="1"/>
</dbReference>
<dbReference type="PROSITE" id="PS00463">
    <property type="entry name" value="ZN2_CY6_FUNGAL_1"/>
    <property type="match status" value="1"/>
</dbReference>
<name>A0A8H4KVX6_9HYPO</name>
<dbReference type="GO" id="GO:0001228">
    <property type="term" value="F:DNA-binding transcription activator activity, RNA polymerase II-specific"/>
    <property type="evidence" value="ECO:0007669"/>
    <property type="project" value="TreeGrafter"/>
</dbReference>
<feature type="region of interest" description="Disordered" evidence="2">
    <location>
        <begin position="299"/>
        <end position="330"/>
    </location>
</feature>
<dbReference type="PANTHER" id="PTHR47784:SF5">
    <property type="entry name" value="STEROL UPTAKE CONTROL PROTEIN 2"/>
    <property type="match status" value="1"/>
</dbReference>
<dbReference type="AlphaFoldDB" id="A0A8H4KVX6"/>
<dbReference type="Pfam" id="PF00172">
    <property type="entry name" value="Zn_clus"/>
    <property type="match status" value="1"/>
</dbReference>
<dbReference type="PANTHER" id="PTHR47784">
    <property type="entry name" value="STEROL UPTAKE CONTROL PROTEIN 2"/>
    <property type="match status" value="1"/>
</dbReference>
<proteinExistence type="predicted"/>
<feature type="compositionally biased region" description="Polar residues" evidence="2">
    <location>
        <begin position="317"/>
        <end position="330"/>
    </location>
</feature>
<reference evidence="4" key="1">
    <citation type="submission" date="2020-01" db="EMBL/GenBank/DDBJ databases">
        <title>Identification and distribution of gene clusters putatively required for synthesis of sphingolipid metabolism inhibitors in phylogenetically diverse species of the filamentous fungus Fusarium.</title>
        <authorList>
            <person name="Kim H.-S."/>
            <person name="Busman M."/>
            <person name="Brown D.W."/>
            <person name="Divon H."/>
            <person name="Uhlig S."/>
            <person name="Proctor R.H."/>
        </authorList>
    </citation>
    <scope>NUCLEOTIDE SEQUENCE</scope>
    <source>
        <strain evidence="4">NRRL 53441</strain>
    </source>
</reference>
<keyword evidence="1" id="KW-0539">Nucleus</keyword>
<dbReference type="CDD" id="cd00067">
    <property type="entry name" value="GAL4"/>
    <property type="match status" value="1"/>
</dbReference>
<dbReference type="EMBL" id="JAADJG010000050">
    <property type="protein sequence ID" value="KAF4456639.1"/>
    <property type="molecule type" value="Genomic_DNA"/>
</dbReference>
<dbReference type="SMART" id="SM00066">
    <property type="entry name" value="GAL4"/>
    <property type="match status" value="1"/>
</dbReference>
<evidence type="ECO:0000259" key="3">
    <source>
        <dbReference type="PROSITE" id="PS50048"/>
    </source>
</evidence>
<evidence type="ECO:0000256" key="2">
    <source>
        <dbReference type="SAM" id="MobiDB-lite"/>
    </source>
</evidence>
<dbReference type="InterPro" id="IPR036864">
    <property type="entry name" value="Zn2-C6_fun-type_DNA-bd_sf"/>
</dbReference>
<sequence>METHNFHPIHRLPLELGFQIWAAACVSHHRNRCGVHYIDIDGNNGNLLPLDFDHSTVDRANQVNSSAYLIDGGLWSACQESKDVMIRHLNSHQDGEEQPIPFGSDNQGCFRVYPTRDIFCVKARSWKSLQEDSLVINVAIGYGTQNIAFEYDSSWNIDLPGYYYDLFEEDSARGVLSRILYNYFINNCEQPTLWIIDKTAEWAGHGREYIQVSWINICLRNTDDPSMSYSQFKDKLDLGSDCEFDHPNFDWYGHEMDPGIYEMLKITEPLNLLVRRDNEVKFCPYLGYDCERVSRAVHSNGYGNEDKGGDDDYEASECSTPSPQPGKYSQHQPYFMPGLRILPLTSSPFIVNKMTSAERKRKFHKRSRTGCTTCKQRRIRCDEERPKCRNCASAFQGCVYESAKPPLRERKALRQPGEQLPWAIDRNTSPVAVAAIESTALTPCLSKKTLGPLYNFPIEMPLESKHLLNYFSQVASVSKSTSPSSSGSGLRNILIIAAFQHAWRFGDLGVFEQTFLYHKCQTVALVNAHLRPSQFVPFCAQHIITLCFSEFTFGNFDAAETHIKGMMLYLESRDPEPKDEHQAIIHELCDRYFVLAYNMVQGVKSRVDDYLASPVGARDGSQSNPSAQELEQLVPKLHSHEAGGPGLCFDTMSLLPSFFSSSALPEKLHPVDAGSILACIREITHLFDIRRSPQPTDQDEKSPYKLWDQGGPSRLFGAVVNAHIASSSPMPDGSPPDLKSSWIVMKTYRGAFQIQCRTASKLKNFGFGNCS</sequence>
<feature type="domain" description="Zn(2)-C6 fungal-type" evidence="3">
    <location>
        <begin position="370"/>
        <end position="400"/>
    </location>
</feature>
<evidence type="ECO:0000313" key="5">
    <source>
        <dbReference type="Proteomes" id="UP000605986"/>
    </source>
</evidence>